<comment type="subcellular location">
    <subcellularLocation>
        <location evidence="1">Nucleus</location>
    </subcellularLocation>
</comment>
<dbReference type="PROSITE" id="PS00463">
    <property type="entry name" value="ZN2_CY6_FUNGAL_1"/>
    <property type="match status" value="2"/>
</dbReference>
<keyword evidence="4" id="KW-0804">Transcription</keyword>
<dbReference type="SUPFAM" id="SSF57701">
    <property type="entry name" value="Zn2/Cys6 DNA-binding domain"/>
    <property type="match status" value="2"/>
</dbReference>
<evidence type="ECO:0000256" key="2">
    <source>
        <dbReference type="ARBA" id="ARBA00023015"/>
    </source>
</evidence>
<dbReference type="VEuPathDB" id="FungiDB:ASPWEDRAFT_121806"/>
<evidence type="ECO:0000256" key="3">
    <source>
        <dbReference type="ARBA" id="ARBA00023125"/>
    </source>
</evidence>
<dbReference type="PANTHER" id="PTHR37534:SF46">
    <property type="entry name" value="ZN(II)2CYS6 TRANSCRIPTION FACTOR (EUROFUNG)"/>
    <property type="match status" value="1"/>
</dbReference>
<name>A0A1L9R517_ASPWE</name>
<dbReference type="InterPro" id="IPR036864">
    <property type="entry name" value="Zn2-C6_fun-type_DNA-bd_sf"/>
</dbReference>
<accession>A0A1L9R517</accession>
<dbReference type="EMBL" id="KV878218">
    <property type="protein sequence ID" value="OJJ30000.1"/>
    <property type="molecule type" value="Genomic_DNA"/>
</dbReference>
<dbReference type="PANTHER" id="PTHR37534">
    <property type="entry name" value="TRANSCRIPTIONAL ACTIVATOR PROTEIN UGA3"/>
    <property type="match status" value="1"/>
</dbReference>
<feature type="domain" description="Zn(2)-C6 fungal-type" evidence="6">
    <location>
        <begin position="56"/>
        <end position="86"/>
    </location>
</feature>
<dbReference type="InterPro" id="IPR001138">
    <property type="entry name" value="Zn2Cys6_DnaBD"/>
</dbReference>
<evidence type="ECO:0000256" key="1">
    <source>
        <dbReference type="ARBA" id="ARBA00004123"/>
    </source>
</evidence>
<evidence type="ECO:0000256" key="4">
    <source>
        <dbReference type="ARBA" id="ARBA00023163"/>
    </source>
</evidence>
<dbReference type="InterPro" id="IPR021858">
    <property type="entry name" value="Fun_TF"/>
</dbReference>
<dbReference type="Gene3D" id="4.10.240.10">
    <property type="entry name" value="Zn(2)-C6 fungal-type DNA-binding domain"/>
    <property type="match status" value="2"/>
</dbReference>
<organism evidence="7 8">
    <name type="scientific">Aspergillus wentii DTO 134E9</name>
    <dbReference type="NCBI Taxonomy" id="1073089"/>
    <lineage>
        <taxon>Eukaryota</taxon>
        <taxon>Fungi</taxon>
        <taxon>Dikarya</taxon>
        <taxon>Ascomycota</taxon>
        <taxon>Pezizomycotina</taxon>
        <taxon>Eurotiomycetes</taxon>
        <taxon>Eurotiomycetidae</taxon>
        <taxon>Eurotiales</taxon>
        <taxon>Aspergillaceae</taxon>
        <taxon>Aspergillus</taxon>
        <taxon>Aspergillus subgen. Cremei</taxon>
    </lineage>
</organism>
<dbReference type="GO" id="GO:0000981">
    <property type="term" value="F:DNA-binding transcription factor activity, RNA polymerase II-specific"/>
    <property type="evidence" value="ECO:0007669"/>
    <property type="project" value="InterPro"/>
</dbReference>
<dbReference type="PROSITE" id="PS50048">
    <property type="entry name" value="ZN2_CY6_FUNGAL_2"/>
    <property type="match status" value="2"/>
</dbReference>
<dbReference type="Pfam" id="PF11951">
    <property type="entry name" value="Fungal_trans_2"/>
    <property type="match status" value="1"/>
</dbReference>
<keyword evidence="3" id="KW-0238">DNA-binding</keyword>
<feature type="domain" description="Zn(2)-C6 fungal-type" evidence="6">
    <location>
        <begin position="6"/>
        <end position="33"/>
    </location>
</feature>
<dbReference type="GeneID" id="63744957"/>
<evidence type="ECO:0000313" key="7">
    <source>
        <dbReference type="EMBL" id="OJJ30000.1"/>
    </source>
</evidence>
<keyword evidence="2" id="KW-0805">Transcription regulation</keyword>
<dbReference type="GO" id="GO:0003677">
    <property type="term" value="F:DNA binding"/>
    <property type="evidence" value="ECO:0007669"/>
    <property type="project" value="UniProtKB-KW"/>
</dbReference>
<dbReference type="GO" id="GO:0005634">
    <property type="term" value="C:nucleus"/>
    <property type="evidence" value="ECO:0007669"/>
    <property type="project" value="UniProtKB-SubCell"/>
</dbReference>
<gene>
    <name evidence="7" type="ORF">ASPWEDRAFT_121806</name>
</gene>
<dbReference type="RefSeq" id="XP_040683677.1">
    <property type="nucleotide sequence ID" value="XM_040829109.1"/>
</dbReference>
<evidence type="ECO:0000259" key="6">
    <source>
        <dbReference type="PROSITE" id="PS50048"/>
    </source>
</evidence>
<dbReference type="OrthoDB" id="434972at2759"/>
<proteinExistence type="predicted"/>
<sequence>MSPGQVCARCARIKQRCDGESPCSRCARLGHICEERGSKSPPRTYRRPRASRSRGGCFSCKSRKKKCDEVKPRCSDCRRLNLPCRWNEPTEASDIVLSSPLSDDTIDEPIVDPIFDDIFPDTISLLSLPGSTNPHLRTDDDRSLFNHYLHTVARALSRSDNPDGNPFLAILLPIAAASDAVSSSILALSGCHWKRVYPSIWNCALRRQGRALAQVNTLLTLSDPQSTLEACTGVLLLCLTEVFDGTSRAWKSHLKGASAILKAPKMQGMASTPEWSFCITLFHYLDSMSTISRCKPPLLHTGEGILDLTSLNRSAPSFESDGSVDAIYGISPALFDFLGMVNLLANHRSRRVDELANLGFQTAAAHISRQIHEWRSGYEAIVDKETDSATTAFEWAIRLRLHQIVNGYAAHPIVEESVNIILDAVLEIPYASKVEGCLLFPLMIAGAASVSVERRMMVKERLMVMENTLGFGHIQSTRMLLERIWEGEMEMNWASVRYTHFPGVVFV</sequence>
<evidence type="ECO:0000256" key="5">
    <source>
        <dbReference type="ARBA" id="ARBA00023242"/>
    </source>
</evidence>
<keyword evidence="8" id="KW-1185">Reference proteome</keyword>
<protein>
    <recommendedName>
        <fullName evidence="6">Zn(2)-C6 fungal-type domain-containing protein</fullName>
    </recommendedName>
</protein>
<keyword evidence="5" id="KW-0539">Nucleus</keyword>
<dbReference type="Pfam" id="PF00172">
    <property type="entry name" value="Zn_clus"/>
    <property type="match status" value="2"/>
</dbReference>
<dbReference type="GO" id="GO:0008270">
    <property type="term" value="F:zinc ion binding"/>
    <property type="evidence" value="ECO:0007669"/>
    <property type="project" value="InterPro"/>
</dbReference>
<evidence type="ECO:0000313" key="8">
    <source>
        <dbReference type="Proteomes" id="UP000184383"/>
    </source>
</evidence>
<dbReference type="CDD" id="cd00067">
    <property type="entry name" value="GAL4"/>
    <property type="match status" value="2"/>
</dbReference>
<dbReference type="STRING" id="1073089.A0A1L9R517"/>
<reference evidence="8" key="1">
    <citation type="journal article" date="2017" name="Genome Biol.">
        <title>Comparative genomics reveals high biological diversity and specific adaptations in the industrially and medically important fungal genus Aspergillus.</title>
        <authorList>
            <person name="de Vries R.P."/>
            <person name="Riley R."/>
            <person name="Wiebenga A."/>
            <person name="Aguilar-Osorio G."/>
            <person name="Amillis S."/>
            <person name="Uchima C.A."/>
            <person name="Anderluh G."/>
            <person name="Asadollahi M."/>
            <person name="Askin M."/>
            <person name="Barry K."/>
            <person name="Battaglia E."/>
            <person name="Bayram O."/>
            <person name="Benocci T."/>
            <person name="Braus-Stromeyer S.A."/>
            <person name="Caldana C."/>
            <person name="Canovas D."/>
            <person name="Cerqueira G.C."/>
            <person name="Chen F."/>
            <person name="Chen W."/>
            <person name="Choi C."/>
            <person name="Clum A."/>
            <person name="Dos Santos R.A."/>
            <person name="Damasio A.R."/>
            <person name="Diallinas G."/>
            <person name="Emri T."/>
            <person name="Fekete E."/>
            <person name="Flipphi M."/>
            <person name="Freyberg S."/>
            <person name="Gallo A."/>
            <person name="Gournas C."/>
            <person name="Habgood R."/>
            <person name="Hainaut M."/>
            <person name="Harispe M.L."/>
            <person name="Henrissat B."/>
            <person name="Hilden K.S."/>
            <person name="Hope R."/>
            <person name="Hossain A."/>
            <person name="Karabika E."/>
            <person name="Karaffa L."/>
            <person name="Karanyi Z."/>
            <person name="Krasevec N."/>
            <person name="Kuo A."/>
            <person name="Kusch H."/>
            <person name="LaButti K."/>
            <person name="Lagendijk E.L."/>
            <person name="Lapidus A."/>
            <person name="Levasseur A."/>
            <person name="Lindquist E."/>
            <person name="Lipzen A."/>
            <person name="Logrieco A.F."/>
            <person name="MacCabe A."/>
            <person name="Maekelae M.R."/>
            <person name="Malavazi I."/>
            <person name="Melin P."/>
            <person name="Meyer V."/>
            <person name="Mielnichuk N."/>
            <person name="Miskei M."/>
            <person name="Molnar A.P."/>
            <person name="Mule G."/>
            <person name="Ngan C.Y."/>
            <person name="Orejas M."/>
            <person name="Orosz E."/>
            <person name="Ouedraogo J.P."/>
            <person name="Overkamp K.M."/>
            <person name="Park H.-S."/>
            <person name="Perrone G."/>
            <person name="Piumi F."/>
            <person name="Punt P.J."/>
            <person name="Ram A.F."/>
            <person name="Ramon A."/>
            <person name="Rauscher S."/>
            <person name="Record E."/>
            <person name="Riano-Pachon D.M."/>
            <person name="Robert V."/>
            <person name="Roehrig J."/>
            <person name="Ruller R."/>
            <person name="Salamov A."/>
            <person name="Salih N.S."/>
            <person name="Samson R.A."/>
            <person name="Sandor E."/>
            <person name="Sanguinetti M."/>
            <person name="Schuetze T."/>
            <person name="Sepcic K."/>
            <person name="Shelest E."/>
            <person name="Sherlock G."/>
            <person name="Sophianopoulou V."/>
            <person name="Squina F.M."/>
            <person name="Sun H."/>
            <person name="Susca A."/>
            <person name="Todd R.B."/>
            <person name="Tsang A."/>
            <person name="Unkles S.E."/>
            <person name="van de Wiele N."/>
            <person name="van Rossen-Uffink D."/>
            <person name="Oliveira J.V."/>
            <person name="Vesth T.C."/>
            <person name="Visser J."/>
            <person name="Yu J.-H."/>
            <person name="Zhou M."/>
            <person name="Andersen M.R."/>
            <person name="Archer D.B."/>
            <person name="Baker S.E."/>
            <person name="Benoit I."/>
            <person name="Brakhage A.A."/>
            <person name="Braus G.H."/>
            <person name="Fischer R."/>
            <person name="Frisvad J.C."/>
            <person name="Goldman G.H."/>
            <person name="Houbraken J."/>
            <person name="Oakley B."/>
            <person name="Pocsi I."/>
            <person name="Scazzocchio C."/>
            <person name="Seiboth B."/>
            <person name="vanKuyk P.A."/>
            <person name="Wortman J."/>
            <person name="Dyer P.S."/>
            <person name="Grigoriev I.V."/>
        </authorList>
    </citation>
    <scope>NUCLEOTIDE SEQUENCE [LARGE SCALE GENOMIC DNA]</scope>
    <source>
        <strain evidence="8">DTO 134E9</strain>
    </source>
</reference>
<dbReference type="SMART" id="SM00066">
    <property type="entry name" value="GAL4"/>
    <property type="match status" value="2"/>
</dbReference>
<dbReference type="AlphaFoldDB" id="A0A1L9R517"/>
<dbReference type="Proteomes" id="UP000184383">
    <property type="component" value="Unassembled WGS sequence"/>
</dbReference>